<dbReference type="EMBL" id="BRYB01005176">
    <property type="protein sequence ID" value="GMI21374.1"/>
    <property type="molecule type" value="Genomic_DNA"/>
</dbReference>
<sequence>VHHAQTIIFPNEIRFFSKARLENCPARFPVSYFNYSFKQTHFVVMEDLSFARCGNGQQDGGATYEEAVMIMLWLARLHGHFWGKREQEGSPREVQNFFSGSDWKTYPLLLKKLYPSAIDVTMSAYPEAFEVMGGAEGPDKVKRAFTGRVLHLARKLREPPHTLCHGDVKLDNMFFLDAEKPIGDVIGVDWGVCGWSNNASDLA</sequence>
<reference evidence="1 2" key="1">
    <citation type="journal article" date="2023" name="Commun. Biol.">
        <title>Genome analysis of Parmales, the sister group of diatoms, reveals the evolutionary specialization of diatoms from phago-mixotrophs to photoautotrophs.</title>
        <authorList>
            <person name="Ban H."/>
            <person name="Sato S."/>
            <person name="Yoshikawa S."/>
            <person name="Yamada K."/>
            <person name="Nakamura Y."/>
            <person name="Ichinomiya M."/>
            <person name="Sato N."/>
            <person name="Blanc-Mathieu R."/>
            <person name="Endo H."/>
            <person name="Kuwata A."/>
            <person name="Ogata H."/>
        </authorList>
    </citation>
    <scope>NUCLEOTIDE SEQUENCE [LARGE SCALE GENOMIC DNA]</scope>
</reference>
<dbReference type="InterPro" id="IPR011009">
    <property type="entry name" value="Kinase-like_dom_sf"/>
</dbReference>
<dbReference type="SUPFAM" id="SSF56112">
    <property type="entry name" value="Protein kinase-like (PK-like)"/>
    <property type="match status" value="1"/>
</dbReference>
<accession>A0ABQ6M837</accession>
<evidence type="ECO:0008006" key="3">
    <source>
        <dbReference type="Google" id="ProtNLM"/>
    </source>
</evidence>
<comment type="caution">
    <text evidence="1">The sequence shown here is derived from an EMBL/GenBank/DDBJ whole genome shotgun (WGS) entry which is preliminary data.</text>
</comment>
<dbReference type="InterPro" id="IPR004119">
    <property type="entry name" value="EcKL"/>
</dbReference>
<organism evidence="1 2">
    <name type="scientific">Tetraparma gracilis</name>
    <dbReference type="NCBI Taxonomy" id="2962635"/>
    <lineage>
        <taxon>Eukaryota</taxon>
        <taxon>Sar</taxon>
        <taxon>Stramenopiles</taxon>
        <taxon>Ochrophyta</taxon>
        <taxon>Bolidophyceae</taxon>
        <taxon>Parmales</taxon>
        <taxon>Triparmaceae</taxon>
        <taxon>Tetraparma</taxon>
    </lineage>
</organism>
<feature type="non-terminal residue" evidence="1">
    <location>
        <position position="1"/>
    </location>
</feature>
<dbReference type="Pfam" id="PF02958">
    <property type="entry name" value="EcKL"/>
    <property type="match status" value="1"/>
</dbReference>
<name>A0ABQ6M837_9STRA</name>
<dbReference type="Gene3D" id="3.90.1200.10">
    <property type="match status" value="1"/>
</dbReference>
<keyword evidence="2" id="KW-1185">Reference proteome</keyword>
<evidence type="ECO:0000313" key="1">
    <source>
        <dbReference type="EMBL" id="GMI21374.1"/>
    </source>
</evidence>
<gene>
    <name evidence="1" type="ORF">TeGR_g15129</name>
</gene>
<dbReference type="Proteomes" id="UP001165060">
    <property type="component" value="Unassembled WGS sequence"/>
</dbReference>
<proteinExistence type="predicted"/>
<evidence type="ECO:0000313" key="2">
    <source>
        <dbReference type="Proteomes" id="UP001165060"/>
    </source>
</evidence>
<protein>
    <recommendedName>
        <fullName evidence="3">Aminoglycoside phosphotransferase domain-containing protein</fullName>
    </recommendedName>
</protein>